<name>A0A919N073_9ACTN</name>
<gene>
    <name evidence="2" type="ORF">Ari01nite_96540</name>
</gene>
<dbReference type="PROSITE" id="PS50042">
    <property type="entry name" value="CNMP_BINDING_3"/>
    <property type="match status" value="1"/>
</dbReference>
<sequence>MHPLTGDLPAGWLRRLAPHARPVYRRAGHRLTRQDTPAEQFWLLHSGTVVIDLHVPGRGDVVLEELGAGTTVGWSWLVAPYRWQFGAVVTDDIRALEFNAAGIRALIAENDELGRELSARFLSVVADRLRTARHRLVGLYAYPADTT</sequence>
<evidence type="ECO:0000313" key="2">
    <source>
        <dbReference type="EMBL" id="GIF02190.1"/>
    </source>
</evidence>
<dbReference type="Pfam" id="PF00027">
    <property type="entry name" value="cNMP_binding"/>
    <property type="match status" value="1"/>
</dbReference>
<dbReference type="Proteomes" id="UP000636960">
    <property type="component" value="Unassembled WGS sequence"/>
</dbReference>
<dbReference type="Gene3D" id="2.60.120.10">
    <property type="entry name" value="Jelly Rolls"/>
    <property type="match status" value="1"/>
</dbReference>
<dbReference type="InterPro" id="IPR018490">
    <property type="entry name" value="cNMP-bd_dom_sf"/>
</dbReference>
<dbReference type="AlphaFoldDB" id="A0A919N073"/>
<dbReference type="EMBL" id="BOMV01000123">
    <property type="protein sequence ID" value="GIF02190.1"/>
    <property type="molecule type" value="Genomic_DNA"/>
</dbReference>
<evidence type="ECO:0000259" key="1">
    <source>
        <dbReference type="PROSITE" id="PS50042"/>
    </source>
</evidence>
<dbReference type="InterPro" id="IPR000595">
    <property type="entry name" value="cNMP-bd_dom"/>
</dbReference>
<comment type="caution">
    <text evidence="2">The sequence shown here is derived from an EMBL/GenBank/DDBJ whole genome shotgun (WGS) entry which is preliminary data.</text>
</comment>
<dbReference type="CDD" id="cd00038">
    <property type="entry name" value="CAP_ED"/>
    <property type="match status" value="1"/>
</dbReference>
<reference evidence="2" key="1">
    <citation type="submission" date="2021-01" db="EMBL/GenBank/DDBJ databases">
        <title>Whole genome shotgun sequence of Actinoplanes rishiriensis NBRC 108556.</title>
        <authorList>
            <person name="Komaki H."/>
            <person name="Tamura T."/>
        </authorList>
    </citation>
    <scope>NUCLEOTIDE SEQUENCE</scope>
    <source>
        <strain evidence="2">NBRC 108556</strain>
    </source>
</reference>
<accession>A0A919N073</accession>
<evidence type="ECO:0000313" key="3">
    <source>
        <dbReference type="Proteomes" id="UP000636960"/>
    </source>
</evidence>
<dbReference type="SUPFAM" id="SSF51206">
    <property type="entry name" value="cAMP-binding domain-like"/>
    <property type="match status" value="1"/>
</dbReference>
<feature type="domain" description="Cyclic nucleotide-binding" evidence="1">
    <location>
        <begin position="4"/>
        <end position="124"/>
    </location>
</feature>
<dbReference type="InterPro" id="IPR014710">
    <property type="entry name" value="RmlC-like_jellyroll"/>
</dbReference>
<protein>
    <recommendedName>
        <fullName evidence="1">Cyclic nucleotide-binding domain-containing protein</fullName>
    </recommendedName>
</protein>
<proteinExistence type="predicted"/>
<organism evidence="2 3">
    <name type="scientific">Paractinoplanes rishiriensis</name>
    <dbReference type="NCBI Taxonomy" id="1050105"/>
    <lineage>
        <taxon>Bacteria</taxon>
        <taxon>Bacillati</taxon>
        <taxon>Actinomycetota</taxon>
        <taxon>Actinomycetes</taxon>
        <taxon>Micromonosporales</taxon>
        <taxon>Micromonosporaceae</taxon>
        <taxon>Paractinoplanes</taxon>
    </lineage>
</organism>
<keyword evidence="3" id="KW-1185">Reference proteome</keyword>